<dbReference type="OrthoDB" id="4467879at2759"/>
<accession>A0A8G1W174</accession>
<feature type="region of interest" description="Disordered" evidence="1">
    <location>
        <begin position="1"/>
        <end position="33"/>
    </location>
</feature>
<dbReference type="AlphaFoldDB" id="A0A8G1W174"/>
<gene>
    <name evidence="2" type="ORF">BO72DRAFT_502960</name>
</gene>
<dbReference type="EMBL" id="KZ824630">
    <property type="protein sequence ID" value="RAK80132.1"/>
    <property type="molecule type" value="Genomic_DNA"/>
</dbReference>
<organism evidence="2 3">
    <name type="scientific">Aspergillus fijiensis CBS 313.89</name>
    <dbReference type="NCBI Taxonomy" id="1448319"/>
    <lineage>
        <taxon>Eukaryota</taxon>
        <taxon>Fungi</taxon>
        <taxon>Dikarya</taxon>
        <taxon>Ascomycota</taxon>
        <taxon>Pezizomycotina</taxon>
        <taxon>Eurotiomycetes</taxon>
        <taxon>Eurotiomycetidae</taxon>
        <taxon>Eurotiales</taxon>
        <taxon>Aspergillaceae</taxon>
        <taxon>Aspergillus</taxon>
    </lineage>
</organism>
<dbReference type="VEuPathDB" id="FungiDB:BO72DRAFT_502960"/>
<dbReference type="RefSeq" id="XP_040804142.1">
    <property type="nucleotide sequence ID" value="XM_040949083.1"/>
</dbReference>
<proteinExistence type="predicted"/>
<reference evidence="2 3" key="1">
    <citation type="submission" date="2018-02" db="EMBL/GenBank/DDBJ databases">
        <title>The genomes of Aspergillus section Nigri reveals drivers in fungal speciation.</title>
        <authorList>
            <consortium name="DOE Joint Genome Institute"/>
            <person name="Vesth T.C."/>
            <person name="Nybo J."/>
            <person name="Theobald S."/>
            <person name="Brandl J."/>
            <person name="Frisvad J.C."/>
            <person name="Nielsen K.F."/>
            <person name="Lyhne E.K."/>
            <person name="Kogle M.E."/>
            <person name="Kuo A."/>
            <person name="Riley R."/>
            <person name="Clum A."/>
            <person name="Nolan M."/>
            <person name="Lipzen A."/>
            <person name="Salamov A."/>
            <person name="Henrissat B."/>
            <person name="Wiebenga A."/>
            <person name="De vries R.P."/>
            <person name="Grigoriev I.V."/>
            <person name="Mortensen U.H."/>
            <person name="Andersen M.R."/>
            <person name="Baker S.E."/>
        </authorList>
    </citation>
    <scope>NUCLEOTIDE SEQUENCE [LARGE SCALE GENOMIC DNA]</scope>
    <source>
        <strain evidence="2 3">CBS 313.89</strain>
    </source>
</reference>
<name>A0A8G1W174_9EURO</name>
<feature type="compositionally biased region" description="Polar residues" evidence="1">
    <location>
        <begin position="1"/>
        <end position="10"/>
    </location>
</feature>
<evidence type="ECO:0000313" key="3">
    <source>
        <dbReference type="Proteomes" id="UP000249789"/>
    </source>
</evidence>
<evidence type="ECO:0000313" key="2">
    <source>
        <dbReference type="EMBL" id="RAK80132.1"/>
    </source>
</evidence>
<protein>
    <submittedName>
        <fullName evidence="2">Uncharacterized protein</fullName>
    </submittedName>
</protein>
<dbReference type="Proteomes" id="UP000249789">
    <property type="component" value="Unassembled WGS sequence"/>
</dbReference>
<dbReference type="GeneID" id="63866416"/>
<sequence length="259" mass="28704">MRQGKQQLKSWGQEEGRKIPAGPSLRTVIRTPTGWGPSHIPPYTRPRAQHMVSDSYFSWNSWNVCFCTEQNCAQLTRSIGNPQSMDDIRRFMCGGLGPPTLIANERVDADAFQRAVALIAHQGTELLGAQEAGDYYWRLDETFFHRAHFARVLRSIGLLGSTQVLSTFEPPDYSQSSSDDIMDVLATTQPVSVNLAPSPTQLEAAARRLLDAGFSTTTYRLRHTELSTFFSLTSSAEGFECQMGQGLLLWVLRGRGSGG</sequence>
<evidence type="ECO:0000256" key="1">
    <source>
        <dbReference type="SAM" id="MobiDB-lite"/>
    </source>
</evidence>
<keyword evidence="3" id="KW-1185">Reference proteome</keyword>